<proteinExistence type="predicted"/>
<sequence length="143" mass="15566">MLPVPRGPPPADGLQSIKISSLEAALAKLNINISIETLLKTIHDEEEARRVKLTAERRIALSKLALQPRPSEPTAGLEVTTVSHFVPKPTKPANIDPLAKKRCRRLLELTKEAFPDGKVPDPFTLTWLGVSQDVAASSPHVSL</sequence>
<accession>A0A9P5YQH3</accession>
<protein>
    <submittedName>
        <fullName evidence="1">Uncharacterized protein</fullName>
    </submittedName>
</protein>
<evidence type="ECO:0000313" key="2">
    <source>
        <dbReference type="Proteomes" id="UP000807469"/>
    </source>
</evidence>
<keyword evidence="2" id="KW-1185">Reference proteome</keyword>
<dbReference type="OrthoDB" id="3261852at2759"/>
<dbReference type="Proteomes" id="UP000807469">
    <property type="component" value="Unassembled WGS sequence"/>
</dbReference>
<dbReference type="AlphaFoldDB" id="A0A9P5YQH3"/>
<gene>
    <name evidence="1" type="ORF">BDN70DRAFT_843746</name>
</gene>
<organism evidence="1 2">
    <name type="scientific">Pholiota conissans</name>
    <dbReference type="NCBI Taxonomy" id="109636"/>
    <lineage>
        <taxon>Eukaryota</taxon>
        <taxon>Fungi</taxon>
        <taxon>Dikarya</taxon>
        <taxon>Basidiomycota</taxon>
        <taxon>Agaricomycotina</taxon>
        <taxon>Agaricomycetes</taxon>
        <taxon>Agaricomycetidae</taxon>
        <taxon>Agaricales</taxon>
        <taxon>Agaricineae</taxon>
        <taxon>Strophariaceae</taxon>
        <taxon>Pholiota</taxon>
    </lineage>
</organism>
<name>A0A9P5YQH3_9AGAR</name>
<evidence type="ECO:0000313" key="1">
    <source>
        <dbReference type="EMBL" id="KAF9473231.1"/>
    </source>
</evidence>
<comment type="caution">
    <text evidence="1">The sequence shown here is derived from an EMBL/GenBank/DDBJ whole genome shotgun (WGS) entry which is preliminary data.</text>
</comment>
<reference evidence="1" key="1">
    <citation type="submission" date="2020-11" db="EMBL/GenBank/DDBJ databases">
        <authorList>
            <consortium name="DOE Joint Genome Institute"/>
            <person name="Ahrendt S."/>
            <person name="Riley R."/>
            <person name="Andreopoulos W."/>
            <person name="Labutti K."/>
            <person name="Pangilinan J."/>
            <person name="Ruiz-Duenas F.J."/>
            <person name="Barrasa J.M."/>
            <person name="Sanchez-Garcia M."/>
            <person name="Camarero S."/>
            <person name="Miyauchi S."/>
            <person name="Serrano A."/>
            <person name="Linde D."/>
            <person name="Babiker R."/>
            <person name="Drula E."/>
            <person name="Ayuso-Fernandez I."/>
            <person name="Pacheco R."/>
            <person name="Padilla G."/>
            <person name="Ferreira P."/>
            <person name="Barriuso J."/>
            <person name="Kellner H."/>
            <person name="Castanera R."/>
            <person name="Alfaro M."/>
            <person name="Ramirez L."/>
            <person name="Pisabarro A.G."/>
            <person name="Kuo A."/>
            <person name="Tritt A."/>
            <person name="Lipzen A."/>
            <person name="He G."/>
            <person name="Yan M."/>
            <person name="Ng V."/>
            <person name="Cullen D."/>
            <person name="Martin F."/>
            <person name="Rosso M.-N."/>
            <person name="Henrissat B."/>
            <person name="Hibbett D."/>
            <person name="Martinez A.T."/>
            <person name="Grigoriev I.V."/>
        </authorList>
    </citation>
    <scope>NUCLEOTIDE SEQUENCE</scope>
    <source>
        <strain evidence="1">CIRM-BRFM 674</strain>
    </source>
</reference>
<dbReference type="EMBL" id="MU155460">
    <property type="protein sequence ID" value="KAF9473231.1"/>
    <property type="molecule type" value="Genomic_DNA"/>
</dbReference>